<comment type="caution">
    <text evidence="1">The sequence shown here is derived from an EMBL/GenBank/DDBJ whole genome shotgun (WGS) entry which is preliminary data.</text>
</comment>
<keyword evidence="2" id="KW-1185">Reference proteome</keyword>
<name>A0ACB8W303_9TELE</name>
<dbReference type="Proteomes" id="UP000831701">
    <property type="component" value="Chromosome 15"/>
</dbReference>
<accession>A0ACB8W303</accession>
<organism evidence="1 2">
    <name type="scientific">Scortum barcoo</name>
    <name type="common">barcoo grunter</name>
    <dbReference type="NCBI Taxonomy" id="214431"/>
    <lineage>
        <taxon>Eukaryota</taxon>
        <taxon>Metazoa</taxon>
        <taxon>Chordata</taxon>
        <taxon>Craniata</taxon>
        <taxon>Vertebrata</taxon>
        <taxon>Euteleostomi</taxon>
        <taxon>Actinopterygii</taxon>
        <taxon>Neopterygii</taxon>
        <taxon>Teleostei</taxon>
        <taxon>Neoteleostei</taxon>
        <taxon>Acanthomorphata</taxon>
        <taxon>Eupercaria</taxon>
        <taxon>Centrarchiformes</taxon>
        <taxon>Terapontoidei</taxon>
        <taxon>Terapontidae</taxon>
        <taxon>Scortum</taxon>
    </lineage>
</organism>
<reference evidence="1" key="1">
    <citation type="submission" date="2022-04" db="EMBL/GenBank/DDBJ databases">
        <title>Jade perch genome.</title>
        <authorList>
            <person name="Chao B."/>
        </authorList>
    </citation>
    <scope>NUCLEOTIDE SEQUENCE</scope>
    <source>
        <strain evidence="1">CB-2022</strain>
    </source>
</reference>
<evidence type="ECO:0000313" key="2">
    <source>
        <dbReference type="Proteomes" id="UP000831701"/>
    </source>
</evidence>
<protein>
    <submittedName>
        <fullName evidence="1">Uncharacterized protein</fullName>
    </submittedName>
</protein>
<gene>
    <name evidence="1" type="ORF">L3Q82_012445</name>
</gene>
<evidence type="ECO:0000313" key="1">
    <source>
        <dbReference type="EMBL" id="KAI3362116.1"/>
    </source>
</evidence>
<proteinExistence type="predicted"/>
<sequence length="740" mass="83731">KVFLFMIWSRTYSYYVPVSCKPMNISSKYQHCRIHPDGVHDLDCFGRPNSNKLKCVWKPGNQTTEKTYRLVLQQQNKSYCKAYSSTRLTEISKLPVFTESAMTAEVFQNGESQNCTKAVFKGLPKDLMRCGPPYSVSFSRHSGRLVVNVSWEKEDTVFIKNFSVRYKALGSPLWSQSPVQSQNKKNCTVENLNSSLVYSVQIQCTTNDKCSQCVRSKAYTVPSELTTRPVLVSLDDSDIAKRKGSRLVSLTWKFPDEKLHDGYYVTIGKMSGEDPREQIFTTRPEIRLILSYSAYHLNINAVNNASTSPTESQIIPQREDELSMGAGKFNVTVHSNTSFTIYWNDNLIMNYVCYSVEWMKKGHKAVYMSFYQNECNHRTLTSIPEPLEPYERYSITLHVRPNKDTCNMKFVNNSESTYGSAQFYFIQGSPVSAPTNISSYNVTLDSVVLEWSSIPEEDLRGFLMGYIIHYTEYKHRETSTEKNITVDPASNSYELGDLKSSTMYTVQISGFTETGAGVRSAELLFKTNYEGWSSNLSDLIIPLAVMTMMLIFGPPIIKRAKVILWPSIPNPGDSNAMQKIDGPCEQKLVETINTLTVEEWYTSGLQIVEKEDVISARTLVSVLPLLHASEDEEDLLEMTCDWIQRDTEEPARGVLPYVTSETCGQRTDHQAPPFAFMGDYTTMEMFQQATPQGVPANTSGIRGTESEPEDTDSTVLKSAPDYVRQFSTSPISNRDMSIIL</sequence>
<feature type="non-terminal residue" evidence="1">
    <location>
        <position position="1"/>
    </location>
</feature>
<dbReference type="EMBL" id="CM041545">
    <property type="protein sequence ID" value="KAI3362116.1"/>
    <property type="molecule type" value="Genomic_DNA"/>
</dbReference>